<dbReference type="SMART" id="SM00248">
    <property type="entry name" value="ANK"/>
    <property type="match status" value="3"/>
</dbReference>
<dbReference type="SUPFAM" id="SSF48403">
    <property type="entry name" value="Ankyrin repeat"/>
    <property type="match status" value="1"/>
</dbReference>
<dbReference type="InterPro" id="IPR036770">
    <property type="entry name" value="Ankyrin_rpt-contain_sf"/>
</dbReference>
<keyword evidence="5" id="KW-1185">Reference proteome</keyword>
<keyword evidence="1" id="KW-0677">Repeat</keyword>
<dbReference type="PROSITE" id="PS50297">
    <property type="entry name" value="ANK_REP_REGION"/>
    <property type="match status" value="1"/>
</dbReference>
<dbReference type="PANTHER" id="PTHR24134">
    <property type="entry name" value="ANKYRIN REPEAT-CONTAINING PROTEIN DDB_G0279043"/>
    <property type="match status" value="1"/>
</dbReference>
<dbReference type="Gene3D" id="1.25.40.20">
    <property type="entry name" value="Ankyrin repeat-containing domain"/>
    <property type="match status" value="2"/>
</dbReference>
<proteinExistence type="predicted"/>
<evidence type="ECO:0008006" key="6">
    <source>
        <dbReference type="Google" id="ProtNLM"/>
    </source>
</evidence>
<dbReference type="InterPro" id="IPR002110">
    <property type="entry name" value="Ankyrin_rpt"/>
</dbReference>
<dbReference type="EMBL" id="CABFNS010000935">
    <property type="protein sequence ID" value="VUC36892.1"/>
    <property type="molecule type" value="Genomic_DNA"/>
</dbReference>
<evidence type="ECO:0000256" key="3">
    <source>
        <dbReference type="PROSITE-ProRule" id="PRU00023"/>
    </source>
</evidence>
<dbReference type="PANTHER" id="PTHR24134:SF9">
    <property type="entry name" value="ANKYRIN REPEAT AND SOCS BOX PROTEIN 8"/>
    <property type="match status" value="1"/>
</dbReference>
<protein>
    <recommendedName>
        <fullName evidence="6">NWD NACHT-NTPase N-terminal domain-containing protein</fullName>
    </recommendedName>
</protein>
<evidence type="ECO:0000313" key="5">
    <source>
        <dbReference type="Proteomes" id="UP000766486"/>
    </source>
</evidence>
<comment type="caution">
    <text evidence="4">The sequence shown here is derived from an EMBL/GenBank/DDBJ whole genome shotgun (WGS) entry which is preliminary data.</text>
</comment>
<reference evidence="4 5" key="1">
    <citation type="submission" date="2019-06" db="EMBL/GenBank/DDBJ databases">
        <authorList>
            <person name="Broberg M."/>
        </authorList>
    </citation>
    <scope>NUCLEOTIDE SEQUENCE [LARGE SCALE GENOMIC DNA]</scope>
</reference>
<evidence type="ECO:0000256" key="2">
    <source>
        <dbReference type="ARBA" id="ARBA00023043"/>
    </source>
</evidence>
<feature type="repeat" description="ANK" evidence="3">
    <location>
        <begin position="489"/>
        <end position="521"/>
    </location>
</feature>
<name>A0ABY6V3L8_BIOOC</name>
<sequence>MSSFDLGHVHGAPEDSEQAAFAAPDILPAGRLPRDKLVMELPQSMNGDVKKAFEDFKQVVSQDDLEEFADASPDSFSTVSLITEDTTTNRECLESIITGLTDCSKVIQSVCGDTSYPPWVLAPAHLFLKLKYPKGFAKIVEVYLRATNLMHIYLENEDILRNDNGLTELLAMMYATLIKLHIQKYKIVRGANWENLFLEEWADGQPNIDEIINTLEAHRNTFDDRIYFLEGIKYEKMILEGFGMCKQMNRTPQYLASIDLLGASESEQPQILDSIISGASKPFFSHYWLLKHRKFQEWAFEDDSPAFLVLEAFWSYPNTTSKCSIFTTGPCLSAFDFKTRLESYPLYAYAARHWGHHAFKAADPDLQWIVDFLEQDVLVRGACQAMKADQNGCIQELETRMTGLHLAVLFGLEEVIRAMLKPGYDPSSAKDSQGHTPLDWAIEQNKEPIVKLLLIHETITAFDAVREGNLPRLKLLLRTGYDPNELGTWNRILLHEAAIQGHTDCIVELLSSGASINERDGNGETALDLPIRMKLQHNKSDVLLLAQLPSAKSSLDFLPVSDTAEIQKPVDSAIKDIDKRHLL</sequence>
<dbReference type="Proteomes" id="UP000766486">
    <property type="component" value="Unassembled WGS sequence"/>
</dbReference>
<evidence type="ECO:0000256" key="1">
    <source>
        <dbReference type="ARBA" id="ARBA00022737"/>
    </source>
</evidence>
<gene>
    <name evidence="4" type="ORF">CLO192961_LOCUS458026</name>
</gene>
<organism evidence="4 5">
    <name type="scientific">Bionectria ochroleuca</name>
    <name type="common">Gliocladium roseum</name>
    <dbReference type="NCBI Taxonomy" id="29856"/>
    <lineage>
        <taxon>Eukaryota</taxon>
        <taxon>Fungi</taxon>
        <taxon>Dikarya</taxon>
        <taxon>Ascomycota</taxon>
        <taxon>Pezizomycotina</taxon>
        <taxon>Sordariomycetes</taxon>
        <taxon>Hypocreomycetidae</taxon>
        <taxon>Hypocreales</taxon>
        <taxon>Bionectriaceae</taxon>
        <taxon>Clonostachys</taxon>
    </lineage>
</organism>
<dbReference type="Pfam" id="PF12796">
    <property type="entry name" value="Ank_2"/>
    <property type="match status" value="2"/>
</dbReference>
<keyword evidence="2 3" id="KW-0040">ANK repeat</keyword>
<dbReference type="PROSITE" id="PS50088">
    <property type="entry name" value="ANK_REPEAT"/>
    <property type="match status" value="1"/>
</dbReference>
<accession>A0ABY6V3L8</accession>
<evidence type="ECO:0000313" key="4">
    <source>
        <dbReference type="EMBL" id="VUC36892.1"/>
    </source>
</evidence>